<dbReference type="GO" id="GO:0003677">
    <property type="term" value="F:DNA binding"/>
    <property type="evidence" value="ECO:0007669"/>
    <property type="project" value="UniProtKB-KW"/>
</dbReference>
<proteinExistence type="predicted"/>
<organism evidence="1 2">
    <name type="scientific">Brenneria corticis</name>
    <dbReference type="NCBI Taxonomy" id="2173106"/>
    <lineage>
        <taxon>Bacteria</taxon>
        <taxon>Pseudomonadati</taxon>
        <taxon>Pseudomonadota</taxon>
        <taxon>Gammaproteobacteria</taxon>
        <taxon>Enterobacterales</taxon>
        <taxon>Pectobacteriaceae</taxon>
        <taxon>Brenneria</taxon>
    </lineage>
</organism>
<dbReference type="Pfam" id="PF10798">
    <property type="entry name" value="YmgB"/>
    <property type="match status" value="1"/>
</dbReference>
<dbReference type="Gene3D" id="1.20.5.5260">
    <property type="match status" value="1"/>
</dbReference>
<dbReference type="InterPro" id="IPR024753">
    <property type="entry name" value="AriR"/>
</dbReference>
<protein>
    <submittedName>
        <fullName evidence="1">DNA-binding response regulator</fullName>
    </submittedName>
</protein>
<comment type="caution">
    <text evidence="1">The sequence shown here is derived from an EMBL/GenBank/DDBJ whole genome shotgun (WGS) entry which is preliminary data.</text>
</comment>
<evidence type="ECO:0000313" key="1">
    <source>
        <dbReference type="EMBL" id="PWC11533.1"/>
    </source>
</evidence>
<name>A0A2U1TQ56_9GAMM</name>
<dbReference type="Proteomes" id="UP000296159">
    <property type="component" value="Unassembled WGS sequence"/>
</dbReference>
<dbReference type="AlphaFoldDB" id="A0A2U1TQ56"/>
<keyword evidence="1" id="KW-0238">DNA-binding</keyword>
<dbReference type="GO" id="GO:0071468">
    <property type="term" value="P:cellular response to acidic pH"/>
    <property type="evidence" value="ECO:0007669"/>
    <property type="project" value="InterPro"/>
</dbReference>
<keyword evidence="2" id="KW-1185">Reference proteome</keyword>
<sequence length="84" mass="9443">MHTDSPQTDKETSDYYKAAAPMSEMELLGNIVDEIIHSGHAVTNKSIISKLVSKIENETNIAVLDRYRALLELVVHKTQDDFLV</sequence>
<accession>A0A2U1TQ56</accession>
<dbReference type="RefSeq" id="WP_136168048.1">
    <property type="nucleotide sequence ID" value="NZ_KZ819091.1"/>
</dbReference>
<dbReference type="EMBL" id="QDKH01000028">
    <property type="protein sequence ID" value="PWC11533.1"/>
    <property type="molecule type" value="Genomic_DNA"/>
</dbReference>
<evidence type="ECO:0000313" key="2">
    <source>
        <dbReference type="Proteomes" id="UP000296159"/>
    </source>
</evidence>
<reference evidence="1 2" key="1">
    <citation type="submission" date="2018-04" db="EMBL/GenBank/DDBJ databases">
        <title>Brenneria corticis sp.nov.</title>
        <authorList>
            <person name="Li Y."/>
        </authorList>
    </citation>
    <scope>NUCLEOTIDE SEQUENCE [LARGE SCALE GENOMIC DNA]</scope>
    <source>
        <strain evidence="1 2">CFCC 11842</strain>
    </source>
</reference>
<gene>
    <name evidence="1" type="ORF">DDT56_19455</name>
</gene>